<sequence length="87" mass="10197">LRKLREGATTLVSWEKSPKKEGTYPKREIDTETLQKNTDRLQKLQSLLMDYKTLPGLYIYYKYPPFQTTKVCSVCFLSLQKLVVSTF</sequence>
<evidence type="ECO:0000313" key="2">
    <source>
        <dbReference type="Proteomes" id="UP000054477"/>
    </source>
</evidence>
<evidence type="ECO:0000313" key="1">
    <source>
        <dbReference type="EMBL" id="KIJ96236.1"/>
    </source>
</evidence>
<feature type="non-terminal residue" evidence="1">
    <location>
        <position position="1"/>
    </location>
</feature>
<accession>A0A0C9XEX2</accession>
<keyword evidence="2" id="KW-1185">Reference proteome</keyword>
<organism evidence="1 2">
    <name type="scientific">Laccaria amethystina LaAM-08-1</name>
    <dbReference type="NCBI Taxonomy" id="1095629"/>
    <lineage>
        <taxon>Eukaryota</taxon>
        <taxon>Fungi</taxon>
        <taxon>Dikarya</taxon>
        <taxon>Basidiomycota</taxon>
        <taxon>Agaricomycotina</taxon>
        <taxon>Agaricomycetes</taxon>
        <taxon>Agaricomycetidae</taxon>
        <taxon>Agaricales</taxon>
        <taxon>Agaricineae</taxon>
        <taxon>Hydnangiaceae</taxon>
        <taxon>Laccaria</taxon>
    </lineage>
</organism>
<gene>
    <name evidence="1" type="ORF">K443DRAFT_107548</name>
</gene>
<dbReference type="OrthoDB" id="3101815at2759"/>
<dbReference type="Proteomes" id="UP000054477">
    <property type="component" value="Unassembled WGS sequence"/>
</dbReference>
<name>A0A0C9XEX2_9AGAR</name>
<reference evidence="2" key="2">
    <citation type="submission" date="2015-01" db="EMBL/GenBank/DDBJ databases">
        <title>Evolutionary Origins and Diversification of the Mycorrhizal Mutualists.</title>
        <authorList>
            <consortium name="DOE Joint Genome Institute"/>
            <consortium name="Mycorrhizal Genomics Consortium"/>
            <person name="Kohler A."/>
            <person name="Kuo A."/>
            <person name="Nagy L.G."/>
            <person name="Floudas D."/>
            <person name="Copeland A."/>
            <person name="Barry K.W."/>
            <person name="Cichocki N."/>
            <person name="Veneault-Fourrey C."/>
            <person name="LaButti K."/>
            <person name="Lindquist E.A."/>
            <person name="Lipzen A."/>
            <person name="Lundell T."/>
            <person name="Morin E."/>
            <person name="Murat C."/>
            <person name="Riley R."/>
            <person name="Ohm R."/>
            <person name="Sun H."/>
            <person name="Tunlid A."/>
            <person name="Henrissat B."/>
            <person name="Grigoriev I.V."/>
            <person name="Hibbett D.S."/>
            <person name="Martin F."/>
        </authorList>
    </citation>
    <scope>NUCLEOTIDE SEQUENCE [LARGE SCALE GENOMIC DNA]</scope>
    <source>
        <strain evidence="2">LaAM-08-1</strain>
    </source>
</reference>
<dbReference type="EMBL" id="KN838728">
    <property type="protein sequence ID" value="KIJ96236.1"/>
    <property type="molecule type" value="Genomic_DNA"/>
</dbReference>
<proteinExistence type="predicted"/>
<dbReference type="AlphaFoldDB" id="A0A0C9XEX2"/>
<reference evidence="1 2" key="1">
    <citation type="submission" date="2014-04" db="EMBL/GenBank/DDBJ databases">
        <authorList>
            <consortium name="DOE Joint Genome Institute"/>
            <person name="Kuo A."/>
            <person name="Kohler A."/>
            <person name="Nagy L.G."/>
            <person name="Floudas D."/>
            <person name="Copeland A."/>
            <person name="Barry K.W."/>
            <person name="Cichocki N."/>
            <person name="Veneault-Fourrey C."/>
            <person name="LaButti K."/>
            <person name="Lindquist E.A."/>
            <person name="Lipzen A."/>
            <person name="Lundell T."/>
            <person name="Morin E."/>
            <person name="Murat C."/>
            <person name="Sun H."/>
            <person name="Tunlid A."/>
            <person name="Henrissat B."/>
            <person name="Grigoriev I.V."/>
            <person name="Hibbett D.S."/>
            <person name="Martin F."/>
            <person name="Nordberg H.P."/>
            <person name="Cantor M.N."/>
            <person name="Hua S.X."/>
        </authorList>
    </citation>
    <scope>NUCLEOTIDE SEQUENCE [LARGE SCALE GENOMIC DNA]</scope>
    <source>
        <strain evidence="1 2">LaAM-08-1</strain>
    </source>
</reference>
<protein>
    <submittedName>
        <fullName evidence="1">Uncharacterized protein</fullName>
    </submittedName>
</protein>
<dbReference type="HOGENOM" id="CLU_145554_0_0_1"/>